<evidence type="ECO:0000313" key="11">
    <source>
        <dbReference type="Proteomes" id="UP001165296"/>
    </source>
</evidence>
<dbReference type="Pfam" id="PF13515">
    <property type="entry name" value="FUSC_2"/>
    <property type="match status" value="1"/>
</dbReference>
<feature type="transmembrane region" description="Helical" evidence="7">
    <location>
        <begin position="98"/>
        <end position="126"/>
    </location>
</feature>
<keyword evidence="2" id="KW-1003">Cell membrane</keyword>
<organism evidence="10 11">
    <name type="scientific">Hymenobacter lucidus</name>
    <dbReference type="NCBI Taxonomy" id="2880930"/>
    <lineage>
        <taxon>Bacteria</taxon>
        <taxon>Pseudomonadati</taxon>
        <taxon>Bacteroidota</taxon>
        <taxon>Cytophagia</taxon>
        <taxon>Cytophagales</taxon>
        <taxon>Hymenobacteraceae</taxon>
        <taxon>Hymenobacter</taxon>
    </lineage>
</organism>
<comment type="caution">
    <text evidence="10">The sequence shown here is derived from an EMBL/GenBank/DDBJ whole genome shotgun (WGS) entry which is preliminary data.</text>
</comment>
<accession>A0ABS8ALQ3</accession>
<keyword evidence="5 7" id="KW-0472">Membrane</keyword>
<evidence type="ECO:0000256" key="6">
    <source>
        <dbReference type="ARBA" id="ARBA00043993"/>
    </source>
</evidence>
<dbReference type="InterPro" id="IPR049453">
    <property type="entry name" value="Memb_transporter_dom"/>
</dbReference>
<protein>
    <submittedName>
        <fullName evidence="10">FUSC family protein</fullName>
    </submittedName>
</protein>
<evidence type="ECO:0000256" key="5">
    <source>
        <dbReference type="ARBA" id="ARBA00023136"/>
    </source>
</evidence>
<feature type="domain" description="Integral membrane bound transporter" evidence="9">
    <location>
        <begin position="411"/>
        <end position="527"/>
    </location>
</feature>
<feature type="domain" description="Integral membrane protein YccS N-terminal" evidence="8">
    <location>
        <begin position="72"/>
        <end position="342"/>
    </location>
</feature>
<feature type="transmembrane region" description="Helical" evidence="7">
    <location>
        <begin position="448"/>
        <end position="481"/>
    </location>
</feature>
<sequence>MNEHTRKIHYFFFGQDFSDGLRITFAILLPALVFARLGQFETGLTLSTGAVCISITDLPGPIEHKRNGMLYGIGCIFLVALLTGLVQHSNFLLGVEVAALTFFFTMFLVYGARAGALGSAALLIMILQMDKPLTAAQVLPHAALAAAGGLWYTVLSLLLHQVRPHRAARQALAECIHAIAQFLTIKADFYTLETTLEEDYRRLIAQQVVVSEKQDAVREVLFKTRQIVNESTNRGRRLVVTFIDVVDLYEHITATYYDYAALRAQFGHTGVLGEVASMIRHMAVELDHIGVAIQANRPYTTRANLKGQLETLKIRIDAIGEEGTAGSNLVLKKILVNLRNLTQRVNDILNYFDAAKVGQTRNRELEFSRFVSHNEFDLKSLRDNLTFNSSVFRHAVRMTLACSVGFVASKLLFPGNHSYWILMTTTYMLKPGFSLTKERNYQRILGTLAGGVIGVLILWLIPDTGVQFACMVLLMVVSYSFQRTNYIITVTCLTPFILIMFSLLGVGYLGVIEERVLDTLIGCAIAFSAGYFLFPKWEGEQLGDFMRDVLRANIKYLHKLAEGISGVAFRQTDYKLVRKEVYVSSANLSSAFQRMLSEPKSTRRNSTEVMDFVVLNHILSSNIASITSAATTQPIAPATRKPLRQALAALTRSLKKLDPTATDPATDFLAVEAEAFPKQVLTPEENLLREQLEFIQKISSDISKATDTILVQ</sequence>
<dbReference type="PANTHER" id="PTHR30509">
    <property type="entry name" value="P-HYDROXYBENZOIC ACID EFFLUX PUMP SUBUNIT-RELATED"/>
    <property type="match status" value="1"/>
</dbReference>
<name>A0ABS8ALQ3_9BACT</name>
<feature type="transmembrane region" description="Helical" evidence="7">
    <location>
        <begin position="68"/>
        <end position="86"/>
    </location>
</feature>
<feature type="transmembrane region" description="Helical" evidence="7">
    <location>
        <begin position="487"/>
        <end position="509"/>
    </location>
</feature>
<proteinExistence type="inferred from homology"/>
<keyword evidence="3 7" id="KW-0812">Transmembrane</keyword>
<dbReference type="PANTHER" id="PTHR30509:SF8">
    <property type="entry name" value="INNER MEMBRANE PROTEIN YCCS"/>
    <property type="match status" value="1"/>
</dbReference>
<evidence type="ECO:0000256" key="1">
    <source>
        <dbReference type="ARBA" id="ARBA00004651"/>
    </source>
</evidence>
<keyword evidence="11" id="KW-1185">Reference proteome</keyword>
<gene>
    <name evidence="10" type="ORF">LGH74_04095</name>
</gene>
<evidence type="ECO:0000313" key="10">
    <source>
        <dbReference type="EMBL" id="MCB2407145.1"/>
    </source>
</evidence>
<feature type="transmembrane region" description="Helical" evidence="7">
    <location>
        <begin position="20"/>
        <end position="38"/>
    </location>
</feature>
<evidence type="ECO:0000256" key="7">
    <source>
        <dbReference type="SAM" id="Phobius"/>
    </source>
</evidence>
<dbReference type="Pfam" id="PF12805">
    <property type="entry name" value="FUSC-like"/>
    <property type="match status" value="1"/>
</dbReference>
<comment type="subcellular location">
    <subcellularLocation>
        <location evidence="1">Cell membrane</location>
        <topology evidence="1">Multi-pass membrane protein</topology>
    </subcellularLocation>
</comment>
<keyword evidence="4 7" id="KW-1133">Transmembrane helix</keyword>
<evidence type="ECO:0000259" key="8">
    <source>
        <dbReference type="Pfam" id="PF12805"/>
    </source>
</evidence>
<evidence type="ECO:0000256" key="4">
    <source>
        <dbReference type="ARBA" id="ARBA00022989"/>
    </source>
</evidence>
<evidence type="ECO:0000256" key="2">
    <source>
        <dbReference type="ARBA" id="ARBA00022475"/>
    </source>
</evidence>
<dbReference type="RefSeq" id="WP_226172353.1">
    <property type="nucleotide sequence ID" value="NZ_JAJADR010000001.1"/>
</dbReference>
<evidence type="ECO:0000256" key="3">
    <source>
        <dbReference type="ARBA" id="ARBA00022692"/>
    </source>
</evidence>
<reference evidence="10" key="1">
    <citation type="submission" date="2021-10" db="EMBL/GenBank/DDBJ databases">
        <authorList>
            <person name="Dean J.D."/>
            <person name="Kim M.K."/>
            <person name="Newey C.N."/>
            <person name="Stoker T.S."/>
            <person name="Thompson D.W."/>
            <person name="Grose J.H."/>
        </authorList>
    </citation>
    <scope>NUCLEOTIDE SEQUENCE</scope>
    <source>
        <strain evidence="10">BT178</strain>
    </source>
</reference>
<dbReference type="EMBL" id="JAJADR010000001">
    <property type="protein sequence ID" value="MCB2407145.1"/>
    <property type="molecule type" value="Genomic_DNA"/>
</dbReference>
<evidence type="ECO:0000259" key="9">
    <source>
        <dbReference type="Pfam" id="PF13515"/>
    </source>
</evidence>
<dbReference type="Proteomes" id="UP001165296">
    <property type="component" value="Unassembled WGS sequence"/>
</dbReference>
<feature type="transmembrane region" description="Helical" evidence="7">
    <location>
        <begin position="516"/>
        <end position="534"/>
    </location>
</feature>
<dbReference type="InterPro" id="IPR032692">
    <property type="entry name" value="YccS_N"/>
</dbReference>
<feature type="transmembrane region" description="Helical" evidence="7">
    <location>
        <begin position="138"/>
        <end position="159"/>
    </location>
</feature>
<comment type="similarity">
    <text evidence="6">Belongs to the YccS/YhfK family.</text>
</comment>